<dbReference type="EMBL" id="CP014546">
    <property type="protein sequence ID" value="AMN77565.1"/>
    <property type="molecule type" value="Genomic_DNA"/>
</dbReference>
<proteinExistence type="predicted"/>
<accession>A0A127HSQ3</accession>
<dbReference type="PROSITE" id="PS51819">
    <property type="entry name" value="VOC"/>
    <property type="match status" value="1"/>
</dbReference>
<dbReference type="SUPFAM" id="SSF54593">
    <property type="entry name" value="Glyoxalase/Bleomycin resistance protein/Dihydroxybiphenyl dioxygenase"/>
    <property type="match status" value="1"/>
</dbReference>
<evidence type="ECO:0000259" key="1">
    <source>
        <dbReference type="PROSITE" id="PS51819"/>
    </source>
</evidence>
<evidence type="ECO:0000313" key="3">
    <source>
        <dbReference type="Proteomes" id="UP000070516"/>
    </source>
</evidence>
<dbReference type="Gene3D" id="3.10.180.10">
    <property type="entry name" value="2,3-Dihydroxybiphenyl 1,2-Dioxygenase, domain 1"/>
    <property type="match status" value="1"/>
</dbReference>
<dbReference type="RefSeq" id="WP_061434364.1">
    <property type="nucleotide sequence ID" value="NZ_CP014546.1"/>
</dbReference>
<protein>
    <submittedName>
        <fullName evidence="2">Glyoxalase</fullName>
    </submittedName>
</protein>
<dbReference type="AlphaFoldDB" id="A0A127HSQ3"/>
<reference evidence="2 3" key="1">
    <citation type="submission" date="2016-02" db="EMBL/GenBank/DDBJ databases">
        <title>Complete genome sequence of Pseudomonas azotoformans S4.</title>
        <authorList>
            <person name="Fang Y."/>
            <person name="Wu L."/>
            <person name="Feng G."/>
        </authorList>
    </citation>
    <scope>NUCLEOTIDE SEQUENCE [LARGE SCALE GENOMIC DNA]</scope>
    <source>
        <strain evidence="2 3">S4</strain>
    </source>
</reference>
<dbReference type="CDD" id="cd08357">
    <property type="entry name" value="VOC_like"/>
    <property type="match status" value="1"/>
</dbReference>
<dbReference type="Pfam" id="PF00903">
    <property type="entry name" value="Glyoxalase"/>
    <property type="match status" value="1"/>
</dbReference>
<dbReference type="KEGG" id="pazo:AYR47_04155"/>
<dbReference type="InterPro" id="IPR029068">
    <property type="entry name" value="Glyas_Bleomycin-R_OHBP_Dase"/>
</dbReference>
<gene>
    <name evidence="2" type="ORF">AYR47_04155</name>
</gene>
<sequence length="141" mass="16006">MTLAPFHLAIPVFDLAAARHFYSDVFGLEEGRSSDHWVDFNFFGHQLVIHEHPKTTSQEAAHTNAVDGHDVPVPHFGVVLGWDDWHALAERLQARETRFVLEPHIRFKGQVGEQATLFLFDPCGNALEFKAFRDIGQLFAK</sequence>
<evidence type="ECO:0000313" key="2">
    <source>
        <dbReference type="EMBL" id="AMN77565.1"/>
    </source>
</evidence>
<feature type="domain" description="VOC" evidence="1">
    <location>
        <begin position="4"/>
        <end position="132"/>
    </location>
</feature>
<dbReference type="PANTHER" id="PTHR39434:SF1">
    <property type="entry name" value="VOC DOMAIN-CONTAINING PROTEIN"/>
    <property type="match status" value="1"/>
</dbReference>
<dbReference type="InterPro" id="IPR004360">
    <property type="entry name" value="Glyas_Fos-R_dOase_dom"/>
</dbReference>
<name>A0A127HSQ3_PSEAZ</name>
<dbReference type="InterPro" id="IPR037523">
    <property type="entry name" value="VOC_core"/>
</dbReference>
<organism evidence="2 3">
    <name type="scientific">Pseudomonas azotoformans</name>
    <dbReference type="NCBI Taxonomy" id="47878"/>
    <lineage>
        <taxon>Bacteria</taxon>
        <taxon>Pseudomonadati</taxon>
        <taxon>Pseudomonadota</taxon>
        <taxon>Gammaproteobacteria</taxon>
        <taxon>Pseudomonadales</taxon>
        <taxon>Pseudomonadaceae</taxon>
        <taxon>Pseudomonas</taxon>
    </lineage>
</organism>
<dbReference type="PANTHER" id="PTHR39434">
    <property type="match status" value="1"/>
</dbReference>
<dbReference type="Proteomes" id="UP000070516">
    <property type="component" value="Chromosome"/>
</dbReference>